<proteinExistence type="inferred from homology"/>
<gene>
    <name evidence="7" type="ORF">SAMN02745229_03619</name>
</gene>
<evidence type="ECO:0000256" key="2">
    <source>
        <dbReference type="ARBA" id="ARBA00005582"/>
    </source>
</evidence>
<keyword evidence="5" id="KW-0460">Magnesium</keyword>
<evidence type="ECO:0000313" key="8">
    <source>
        <dbReference type="Proteomes" id="UP000184278"/>
    </source>
</evidence>
<evidence type="ECO:0000256" key="1">
    <source>
        <dbReference type="ARBA" id="ARBA00001946"/>
    </source>
</evidence>
<accession>A0A1M6DYP1</accession>
<keyword evidence="3" id="KW-0479">Metal-binding</keyword>
<evidence type="ECO:0000256" key="4">
    <source>
        <dbReference type="ARBA" id="ARBA00022801"/>
    </source>
</evidence>
<dbReference type="SUPFAM" id="SSF55811">
    <property type="entry name" value="Nudix"/>
    <property type="match status" value="1"/>
</dbReference>
<dbReference type="PANTHER" id="PTHR43758">
    <property type="entry name" value="7,8-DIHYDRO-8-OXOGUANINE TRIPHOSPHATASE"/>
    <property type="match status" value="1"/>
</dbReference>
<dbReference type="PANTHER" id="PTHR43758:SF2">
    <property type="entry name" value="OXIDIZED PURINE NUCLEOSIDE TRIPHOSPHATE HYDROLASE"/>
    <property type="match status" value="1"/>
</dbReference>
<evidence type="ECO:0000256" key="3">
    <source>
        <dbReference type="ARBA" id="ARBA00022723"/>
    </source>
</evidence>
<evidence type="ECO:0000259" key="6">
    <source>
        <dbReference type="PROSITE" id="PS51462"/>
    </source>
</evidence>
<dbReference type="AlphaFoldDB" id="A0A1M6DYP1"/>
<sequence length="174" mass="19849">MVRLEKVNGKNVWDILKRTVLEEGNMSRTEMTELTVLCLIIDGDKVLLQNRVKEDWKGYTLPGGHVEPGESFVDAVICEMKEETGLDIKNPKLAGIKQFPIKDGRYIVFLFKTSEFSGTVASSDEGQMEWVDINKLSEYETVDDLEELLEVINNPNLTEFQYLVNGDNWTVSIR</sequence>
<dbReference type="InterPro" id="IPR015797">
    <property type="entry name" value="NUDIX_hydrolase-like_dom_sf"/>
</dbReference>
<dbReference type="CDD" id="cd18875">
    <property type="entry name" value="NUDIX_Hydrolase"/>
    <property type="match status" value="1"/>
</dbReference>
<dbReference type="GO" id="GO:0046872">
    <property type="term" value="F:metal ion binding"/>
    <property type="evidence" value="ECO:0007669"/>
    <property type="project" value="UniProtKB-KW"/>
</dbReference>
<dbReference type="GO" id="GO:0005737">
    <property type="term" value="C:cytoplasm"/>
    <property type="evidence" value="ECO:0007669"/>
    <property type="project" value="TreeGrafter"/>
</dbReference>
<name>A0A1M6DYP1_BUTFI</name>
<dbReference type="Gene3D" id="3.90.79.10">
    <property type="entry name" value="Nucleoside Triphosphate Pyrophosphohydrolase"/>
    <property type="match status" value="1"/>
</dbReference>
<comment type="similarity">
    <text evidence="2">Belongs to the Nudix hydrolase family.</text>
</comment>
<evidence type="ECO:0000313" key="7">
    <source>
        <dbReference type="EMBL" id="SHI78311.1"/>
    </source>
</evidence>
<evidence type="ECO:0000256" key="5">
    <source>
        <dbReference type="ARBA" id="ARBA00022842"/>
    </source>
</evidence>
<dbReference type="GO" id="GO:0016818">
    <property type="term" value="F:hydrolase activity, acting on acid anhydrides, in phosphorus-containing anhydrides"/>
    <property type="evidence" value="ECO:0007669"/>
    <property type="project" value="TreeGrafter"/>
</dbReference>
<protein>
    <submittedName>
        <fullName evidence="7">8-oxo-dGTP diphosphatase</fullName>
    </submittedName>
</protein>
<feature type="domain" description="Nudix hydrolase" evidence="6">
    <location>
        <begin position="31"/>
        <end position="153"/>
    </location>
</feature>
<dbReference type="Proteomes" id="UP000184278">
    <property type="component" value="Unassembled WGS sequence"/>
</dbReference>
<keyword evidence="4" id="KW-0378">Hydrolase</keyword>
<dbReference type="STRING" id="1121131.SAMN02745229_03619"/>
<dbReference type="PRINTS" id="PR00502">
    <property type="entry name" value="NUDIXFAMILY"/>
</dbReference>
<reference evidence="8" key="1">
    <citation type="submission" date="2016-11" db="EMBL/GenBank/DDBJ databases">
        <authorList>
            <person name="Varghese N."/>
            <person name="Submissions S."/>
        </authorList>
    </citation>
    <scope>NUCLEOTIDE SEQUENCE [LARGE SCALE GENOMIC DNA]</scope>
    <source>
        <strain evidence="8">DSM 3071</strain>
    </source>
</reference>
<dbReference type="Pfam" id="PF00293">
    <property type="entry name" value="NUDIX"/>
    <property type="match status" value="1"/>
</dbReference>
<organism evidence="7 8">
    <name type="scientific">Butyrivibrio fibrisolvens DSM 3071</name>
    <dbReference type="NCBI Taxonomy" id="1121131"/>
    <lineage>
        <taxon>Bacteria</taxon>
        <taxon>Bacillati</taxon>
        <taxon>Bacillota</taxon>
        <taxon>Clostridia</taxon>
        <taxon>Lachnospirales</taxon>
        <taxon>Lachnospiraceae</taxon>
        <taxon>Butyrivibrio</taxon>
    </lineage>
</organism>
<comment type="cofactor">
    <cofactor evidence="1">
        <name>Mg(2+)</name>
        <dbReference type="ChEBI" id="CHEBI:18420"/>
    </cofactor>
</comment>
<dbReference type="PROSITE" id="PS51462">
    <property type="entry name" value="NUDIX"/>
    <property type="match status" value="1"/>
</dbReference>
<dbReference type="InterPro" id="IPR020476">
    <property type="entry name" value="Nudix_hydrolase"/>
</dbReference>
<dbReference type="InterPro" id="IPR000086">
    <property type="entry name" value="NUDIX_hydrolase_dom"/>
</dbReference>
<dbReference type="EMBL" id="FQXK01000040">
    <property type="protein sequence ID" value="SHI78311.1"/>
    <property type="molecule type" value="Genomic_DNA"/>
</dbReference>
<keyword evidence="8" id="KW-1185">Reference proteome</keyword>